<dbReference type="InterPro" id="IPR007403">
    <property type="entry name" value="DUF456"/>
</dbReference>
<evidence type="ECO:0000313" key="3">
    <source>
        <dbReference type="Proteomes" id="UP000236173"/>
    </source>
</evidence>
<evidence type="ECO:0000256" key="1">
    <source>
        <dbReference type="SAM" id="Phobius"/>
    </source>
</evidence>
<protein>
    <recommendedName>
        <fullName evidence="4">DUF456 domain-containing protein</fullName>
    </recommendedName>
</protein>
<feature type="transmembrane region" description="Helical" evidence="1">
    <location>
        <begin position="150"/>
        <end position="172"/>
    </location>
</feature>
<gene>
    <name evidence="2" type="ORF">HRbin17_01453</name>
</gene>
<dbReference type="AlphaFoldDB" id="A0A2H5XCN6"/>
<name>A0A2H5XCN6_9BACT</name>
<keyword evidence="1" id="KW-0812">Transmembrane</keyword>
<accession>A0A2H5XCN6</accession>
<feature type="transmembrane region" description="Helical" evidence="1">
    <location>
        <begin position="51"/>
        <end position="75"/>
    </location>
</feature>
<keyword evidence="1" id="KW-1133">Transmembrane helix</keyword>
<feature type="transmembrane region" description="Helical" evidence="1">
    <location>
        <begin position="12"/>
        <end position="45"/>
    </location>
</feature>
<proteinExistence type="predicted"/>
<keyword evidence="1" id="KW-0472">Membrane</keyword>
<dbReference type="Proteomes" id="UP000236173">
    <property type="component" value="Unassembled WGS sequence"/>
</dbReference>
<reference evidence="3" key="1">
    <citation type="submission" date="2017-09" db="EMBL/GenBank/DDBJ databases">
        <title>Metaegenomics of thermophilic ammonia-oxidizing enrichment culture.</title>
        <authorList>
            <person name="Kato S."/>
            <person name="Suzuki K."/>
        </authorList>
    </citation>
    <scope>NUCLEOTIDE SEQUENCE [LARGE SCALE GENOMIC DNA]</scope>
</reference>
<feature type="transmembrane region" description="Helical" evidence="1">
    <location>
        <begin position="112"/>
        <end position="130"/>
    </location>
</feature>
<organism evidence="2 3">
    <name type="scientific">Candidatus Fervidibacter japonicus</name>
    <dbReference type="NCBI Taxonomy" id="2035412"/>
    <lineage>
        <taxon>Bacteria</taxon>
        <taxon>Candidatus Fervidibacterota</taxon>
        <taxon>Candidatus Fervidibacter</taxon>
    </lineage>
</organism>
<feature type="transmembrane region" description="Helical" evidence="1">
    <location>
        <begin position="87"/>
        <end position="106"/>
    </location>
</feature>
<evidence type="ECO:0000313" key="2">
    <source>
        <dbReference type="EMBL" id="GBC98934.1"/>
    </source>
</evidence>
<dbReference type="Pfam" id="PF04306">
    <property type="entry name" value="DUF456"/>
    <property type="match status" value="1"/>
</dbReference>
<comment type="caution">
    <text evidence="2">The sequence shown here is derived from an EMBL/GenBank/DDBJ whole genome shotgun (WGS) entry which is preliminary data.</text>
</comment>
<evidence type="ECO:0008006" key="4">
    <source>
        <dbReference type="Google" id="ProtNLM"/>
    </source>
</evidence>
<sequence length="174" mass="17659">MDWLLLAKVMATLLAAVAATGIVLGLPTTLLAWLGLLIVAAVSGFQAVSGAWLLGTFIGCVLMEIADNLLAMALVRKLGATKGSATMALVGSLLGGLVGGAVGGLAGPVGSAASALVGAFGGGYAAVYAWERYRHQRPHADAHKIAFGTVVGRIIGIVVKLVWVIVLVWLSWGA</sequence>
<dbReference type="EMBL" id="BEHT01000018">
    <property type="protein sequence ID" value="GBC98934.1"/>
    <property type="molecule type" value="Genomic_DNA"/>
</dbReference>